<organism evidence="1 2">
    <name type="scientific">Butyrivibrio hungatei</name>
    <dbReference type="NCBI Taxonomy" id="185008"/>
    <lineage>
        <taxon>Bacteria</taxon>
        <taxon>Bacillati</taxon>
        <taxon>Bacillota</taxon>
        <taxon>Clostridia</taxon>
        <taxon>Lachnospirales</taxon>
        <taxon>Lachnospiraceae</taxon>
        <taxon>Butyrivibrio</taxon>
    </lineage>
</organism>
<dbReference type="InterPro" id="IPR027417">
    <property type="entry name" value="P-loop_NTPase"/>
</dbReference>
<name>A0A1D9P2R5_9FIRM</name>
<gene>
    <name evidence="1" type="ORF">bhn_I1766</name>
</gene>
<dbReference type="EMBL" id="CP017831">
    <property type="protein sequence ID" value="AOZ96799.1"/>
    <property type="molecule type" value="Genomic_DNA"/>
</dbReference>
<dbReference type="Proteomes" id="UP000179284">
    <property type="component" value="Chromosome I"/>
</dbReference>
<reference evidence="2" key="1">
    <citation type="submission" date="2016-10" db="EMBL/GenBank/DDBJ databases">
        <title>The complete genome sequence of the rumen bacterium Butyrivibrio hungatei MB2003.</title>
        <authorList>
            <person name="Palevich N."/>
            <person name="Kelly W.J."/>
            <person name="Leahy S.C."/>
            <person name="Altermann E."/>
            <person name="Rakonjac J."/>
            <person name="Attwood G.T."/>
        </authorList>
    </citation>
    <scope>NUCLEOTIDE SEQUENCE [LARGE SCALE GENOMIC DNA]</scope>
    <source>
        <strain evidence="2">MB2003</strain>
    </source>
</reference>
<accession>A0A1D9P2R5</accession>
<dbReference type="SUPFAM" id="SSF52540">
    <property type="entry name" value="P-loop containing nucleoside triphosphate hydrolases"/>
    <property type="match status" value="1"/>
</dbReference>
<dbReference type="OrthoDB" id="2639622at2"/>
<dbReference type="AlphaFoldDB" id="A0A1D9P2R5"/>
<protein>
    <submittedName>
        <fullName evidence="1">AAA domain-containing protein</fullName>
    </submittedName>
</protein>
<dbReference type="Gene3D" id="3.40.50.300">
    <property type="entry name" value="P-loop containing nucleotide triphosphate hydrolases"/>
    <property type="match status" value="1"/>
</dbReference>
<dbReference type="KEGG" id="bhu:bhn_I1766"/>
<dbReference type="Pfam" id="PF13671">
    <property type="entry name" value="AAA_33"/>
    <property type="match status" value="1"/>
</dbReference>
<evidence type="ECO:0000313" key="1">
    <source>
        <dbReference type="EMBL" id="AOZ96799.1"/>
    </source>
</evidence>
<dbReference type="RefSeq" id="WP_071176461.1">
    <property type="nucleotide sequence ID" value="NZ_CP017831.1"/>
</dbReference>
<sequence>MSKVFIMCGKLCSGKSTYAKRIRKAQNAVVLSIDEVMLSVFGQDAGEKHDYYVERIKEYQYAKSVEIAETGINVVLDWGFWTKKERDYAKEFYSSRNIDYEFYYLNVDPDEWNRRIQKRNQDVLNHESDTYYVDEGLAEKFESIFEVPTKDEIDVWVNS</sequence>
<evidence type="ECO:0000313" key="2">
    <source>
        <dbReference type="Proteomes" id="UP000179284"/>
    </source>
</evidence>
<keyword evidence="2" id="KW-1185">Reference proteome</keyword>
<proteinExistence type="predicted"/>